<gene>
    <name evidence="2" type="ORF">MPIPNATIZW_LOCUS17236</name>
</gene>
<organism evidence="2 3">
    <name type="scientific">Pipistrellus nathusii</name>
    <name type="common">Nathusius' pipistrelle</name>
    <dbReference type="NCBI Taxonomy" id="59473"/>
    <lineage>
        <taxon>Eukaryota</taxon>
        <taxon>Metazoa</taxon>
        <taxon>Chordata</taxon>
        <taxon>Craniata</taxon>
        <taxon>Vertebrata</taxon>
        <taxon>Euteleostomi</taxon>
        <taxon>Mammalia</taxon>
        <taxon>Eutheria</taxon>
        <taxon>Laurasiatheria</taxon>
        <taxon>Chiroptera</taxon>
        <taxon>Yangochiroptera</taxon>
        <taxon>Vespertilionidae</taxon>
        <taxon>Pipistrellus</taxon>
    </lineage>
</organism>
<protein>
    <submittedName>
        <fullName evidence="2">Uncharacterized protein</fullName>
    </submittedName>
</protein>
<accession>A0ABP0AHX2</accession>
<keyword evidence="3" id="KW-1185">Reference proteome</keyword>
<feature type="region of interest" description="Disordered" evidence="1">
    <location>
        <begin position="1"/>
        <end position="21"/>
    </location>
</feature>
<evidence type="ECO:0000256" key="1">
    <source>
        <dbReference type="SAM" id="MobiDB-lite"/>
    </source>
</evidence>
<evidence type="ECO:0000313" key="2">
    <source>
        <dbReference type="EMBL" id="CAK6448930.1"/>
    </source>
</evidence>
<dbReference type="Proteomes" id="UP001314169">
    <property type="component" value="Chromosome 9"/>
</dbReference>
<name>A0ABP0AHX2_PIPNA</name>
<sequence length="105" mass="11920">MNVQHKLCEAMKETEGPKGGTEKTLQYAGRLWFAQGARHRDEPLMGLVPKLGSLLTQQMSRADLAAELSVIFFSLKKSCQHLNFTNLPITHICNWSTLTFYMHIL</sequence>
<evidence type="ECO:0000313" key="3">
    <source>
        <dbReference type="Proteomes" id="UP001314169"/>
    </source>
</evidence>
<proteinExistence type="predicted"/>
<reference evidence="2" key="1">
    <citation type="submission" date="2023-12" db="EMBL/GenBank/DDBJ databases">
        <authorList>
            <person name="Brown T."/>
        </authorList>
    </citation>
    <scope>NUCLEOTIDE SEQUENCE</scope>
</reference>
<dbReference type="EMBL" id="OY882866">
    <property type="protein sequence ID" value="CAK6448930.1"/>
    <property type="molecule type" value="Genomic_DNA"/>
</dbReference>
<feature type="compositionally biased region" description="Basic and acidic residues" evidence="1">
    <location>
        <begin position="1"/>
        <end position="16"/>
    </location>
</feature>